<dbReference type="InterPro" id="IPR045860">
    <property type="entry name" value="Snake_toxin-like_sf"/>
</dbReference>
<accession>A0A3M6V5B7</accession>
<organism evidence="1 2">
    <name type="scientific">Pocillopora damicornis</name>
    <name type="common">Cauliflower coral</name>
    <name type="synonym">Millepora damicornis</name>
    <dbReference type="NCBI Taxonomy" id="46731"/>
    <lineage>
        <taxon>Eukaryota</taxon>
        <taxon>Metazoa</taxon>
        <taxon>Cnidaria</taxon>
        <taxon>Anthozoa</taxon>
        <taxon>Hexacorallia</taxon>
        <taxon>Scleractinia</taxon>
        <taxon>Astrocoeniina</taxon>
        <taxon>Pocilloporidae</taxon>
        <taxon>Pocillopora</taxon>
    </lineage>
</organism>
<name>A0A3M6V5B7_POCDA</name>
<dbReference type="Proteomes" id="UP000275408">
    <property type="component" value="Unassembled WGS sequence"/>
</dbReference>
<evidence type="ECO:0000313" key="2">
    <source>
        <dbReference type="Proteomes" id="UP000275408"/>
    </source>
</evidence>
<dbReference type="Gene3D" id="2.10.60.10">
    <property type="entry name" value="CD59"/>
    <property type="match status" value="1"/>
</dbReference>
<sequence>MVVAGASVAECRMDSVRFLAVFIGFAWMFYKGTGLNCHICDPSKSWDECNEKSSQYKCPEKMQVCYKTHSVEFNNDEEVHRYRKGCGTEDRNAKKKVHGAMYNAAILTLAMSLQFGMPTAGHSLCLHYSLPSYFCNFNLSLWNRIIFTSSRDCTHNTLIATVQRAFYIIQPALD</sequence>
<reference evidence="1 2" key="1">
    <citation type="journal article" date="2018" name="Sci. Rep.">
        <title>Comparative analysis of the Pocillopora damicornis genome highlights role of immune system in coral evolution.</title>
        <authorList>
            <person name="Cunning R."/>
            <person name="Bay R.A."/>
            <person name="Gillette P."/>
            <person name="Baker A.C."/>
            <person name="Traylor-Knowles N."/>
        </authorList>
    </citation>
    <scope>NUCLEOTIDE SEQUENCE [LARGE SCALE GENOMIC DNA]</scope>
    <source>
        <strain evidence="1">RSMAS</strain>
        <tissue evidence="1">Whole animal</tissue>
    </source>
</reference>
<keyword evidence="2" id="KW-1185">Reference proteome</keyword>
<evidence type="ECO:0000313" key="1">
    <source>
        <dbReference type="EMBL" id="RMX61097.1"/>
    </source>
</evidence>
<proteinExistence type="predicted"/>
<protein>
    <recommendedName>
        <fullName evidence="3">UPAR/Ly6 domain-containing protein</fullName>
    </recommendedName>
</protein>
<evidence type="ECO:0008006" key="3">
    <source>
        <dbReference type="Google" id="ProtNLM"/>
    </source>
</evidence>
<gene>
    <name evidence="1" type="ORF">pdam_00010521</name>
</gene>
<dbReference type="EMBL" id="RCHS01000078">
    <property type="protein sequence ID" value="RMX61097.1"/>
    <property type="molecule type" value="Genomic_DNA"/>
</dbReference>
<dbReference type="OrthoDB" id="5981268at2759"/>
<dbReference type="SUPFAM" id="SSF57302">
    <property type="entry name" value="Snake toxin-like"/>
    <property type="match status" value="1"/>
</dbReference>
<dbReference type="CDD" id="cd00117">
    <property type="entry name" value="TFP"/>
    <property type="match status" value="1"/>
</dbReference>
<dbReference type="AlphaFoldDB" id="A0A3M6V5B7"/>
<comment type="caution">
    <text evidence="1">The sequence shown here is derived from an EMBL/GenBank/DDBJ whole genome shotgun (WGS) entry which is preliminary data.</text>
</comment>